<evidence type="ECO:0000313" key="2">
    <source>
        <dbReference type="Proteomes" id="UP001158048"/>
    </source>
</evidence>
<sequence length="365" mass="39954">MNTVKVAIIGGGLSGLYTAYLLSQMNVEYQLFEARDRLGGRILSTPGPGPRHDLGPAWMWPDFQPRMAALVEELEIATFAQHTEGATLMERSSLQPPRRMVGWESGNTSMRIHSGVQQLIDALATKVPAERILLNCRITKVTLRNSRVFLMASDGSSSLENMEFTHVISAMPLRLMAQSIEFEPPTAASRMAQWAETPTWMAAHAKYVALYSAPFWRAAGLSGSAQSHIGPMVEIHDACDPAGSAALFGFIGLPVSVRKTMDQGALLAACIQQMGRLFGTAATTPLAHYIKDWAWDDFTAADGDRLATQVHHTGRTVITTQDVWSDVLLVSGTEASLEHNGYMEGALDAAQVAVNRLHQIEIRHW</sequence>
<accession>A0ACD2U3E7</accession>
<evidence type="ECO:0000313" key="1">
    <source>
        <dbReference type="EMBL" id="SMQ24568.1"/>
    </source>
</evidence>
<proteinExistence type="predicted"/>
<gene>
    <name evidence="1" type="ORF">SAMN04488483_1720</name>
</gene>
<name>A0ACD2U3E7_9PSED</name>
<keyword evidence="2" id="KW-1185">Reference proteome</keyword>
<reference evidence="1" key="1">
    <citation type="submission" date="2017-05" db="EMBL/GenBank/DDBJ databases">
        <authorList>
            <person name="Varghese N."/>
            <person name="Submissions S."/>
        </authorList>
    </citation>
    <scope>NUCLEOTIDE SEQUENCE</scope>
    <source>
        <strain evidence="1">LMG 28168</strain>
    </source>
</reference>
<protein>
    <submittedName>
        <fullName evidence="1">Monoamine oxidase</fullName>
    </submittedName>
</protein>
<dbReference type="Proteomes" id="UP001158048">
    <property type="component" value="Unassembled WGS sequence"/>
</dbReference>
<comment type="caution">
    <text evidence="1">The sequence shown here is derived from an EMBL/GenBank/DDBJ whole genome shotgun (WGS) entry which is preliminary data.</text>
</comment>
<organism evidence="1 2">
    <name type="scientific">Pseudomonas helmanticensis</name>
    <dbReference type="NCBI Taxonomy" id="1471381"/>
    <lineage>
        <taxon>Bacteria</taxon>
        <taxon>Pseudomonadati</taxon>
        <taxon>Pseudomonadota</taxon>
        <taxon>Gammaproteobacteria</taxon>
        <taxon>Pseudomonadales</taxon>
        <taxon>Pseudomonadaceae</taxon>
        <taxon>Pseudomonas</taxon>
    </lineage>
</organism>
<dbReference type="EMBL" id="FXUY01000001">
    <property type="protein sequence ID" value="SMQ24568.1"/>
    <property type="molecule type" value="Genomic_DNA"/>
</dbReference>